<dbReference type="AlphaFoldDB" id="A0A5J4WAT1"/>
<accession>A0A5J4WAT1</accession>
<sequence>MAKTFDLNGMRYICGETDSMTLAISGNPIAEEGYRQNYWESVMRQKEQLALPQLQKFVIFIVPYLMRLKRIIINA</sequence>
<reference evidence="1 2" key="1">
    <citation type="submission" date="2019-03" db="EMBL/GenBank/DDBJ databases">
        <title>Single cell metagenomics reveals metabolic interactions within the superorganism composed of flagellate Streblomastix strix and complex community of Bacteroidetes bacteria on its surface.</title>
        <authorList>
            <person name="Treitli S.C."/>
            <person name="Kolisko M."/>
            <person name="Husnik F."/>
            <person name="Keeling P."/>
            <person name="Hampl V."/>
        </authorList>
    </citation>
    <scope>NUCLEOTIDE SEQUENCE [LARGE SCALE GENOMIC DNA]</scope>
    <source>
        <strain evidence="1">ST1C</strain>
    </source>
</reference>
<protein>
    <submittedName>
        <fullName evidence="1">Uncharacterized protein</fullName>
    </submittedName>
</protein>
<dbReference type="EMBL" id="SNRW01002688">
    <property type="protein sequence ID" value="KAA6392017.1"/>
    <property type="molecule type" value="Genomic_DNA"/>
</dbReference>
<name>A0A5J4WAT1_9EUKA</name>
<gene>
    <name evidence="1" type="ORF">EZS28_012454</name>
</gene>
<dbReference type="Proteomes" id="UP000324800">
    <property type="component" value="Unassembled WGS sequence"/>
</dbReference>
<proteinExistence type="predicted"/>
<organism evidence="1 2">
    <name type="scientific">Streblomastix strix</name>
    <dbReference type="NCBI Taxonomy" id="222440"/>
    <lineage>
        <taxon>Eukaryota</taxon>
        <taxon>Metamonada</taxon>
        <taxon>Preaxostyla</taxon>
        <taxon>Oxymonadida</taxon>
        <taxon>Streblomastigidae</taxon>
        <taxon>Streblomastix</taxon>
    </lineage>
</organism>
<comment type="caution">
    <text evidence="1">The sequence shown here is derived from an EMBL/GenBank/DDBJ whole genome shotgun (WGS) entry which is preliminary data.</text>
</comment>
<evidence type="ECO:0000313" key="2">
    <source>
        <dbReference type="Proteomes" id="UP000324800"/>
    </source>
</evidence>
<evidence type="ECO:0000313" key="1">
    <source>
        <dbReference type="EMBL" id="KAA6392017.1"/>
    </source>
</evidence>